<evidence type="ECO:0000313" key="2">
    <source>
        <dbReference type="Proteomes" id="UP000503349"/>
    </source>
</evidence>
<sequence>MDQDYVVADKGNRLPTLAARISLKLLIFAQDGPLDKDGWGYCLSPRNSLKRTKFWKMFHSGAWAWKSVTEPSPLTDPPLCQAQNCQTPVSFRRSFT</sequence>
<keyword evidence="2" id="KW-1185">Reference proteome</keyword>
<name>A0A6G1Q5J6_CHAAH</name>
<proteinExistence type="predicted"/>
<reference evidence="1 2" key="1">
    <citation type="submission" date="2019-02" db="EMBL/GenBank/DDBJ databases">
        <title>Opniocepnalus argus genome.</title>
        <authorList>
            <person name="Zhou C."/>
            <person name="Xiao S."/>
        </authorList>
    </citation>
    <scope>NUCLEOTIDE SEQUENCE [LARGE SCALE GENOMIC DNA]</scope>
    <source>
        <strain evidence="1">OARG1902GOOAL</strain>
        <tissue evidence="1">Muscle</tissue>
    </source>
</reference>
<dbReference type="Proteomes" id="UP000503349">
    <property type="component" value="Chromosome 13"/>
</dbReference>
<organism evidence="1 2">
    <name type="scientific">Channa argus</name>
    <name type="common">Northern snakehead</name>
    <name type="synonym">Ophicephalus argus</name>
    <dbReference type="NCBI Taxonomy" id="215402"/>
    <lineage>
        <taxon>Eukaryota</taxon>
        <taxon>Metazoa</taxon>
        <taxon>Chordata</taxon>
        <taxon>Craniata</taxon>
        <taxon>Vertebrata</taxon>
        <taxon>Euteleostomi</taxon>
        <taxon>Actinopterygii</taxon>
        <taxon>Neopterygii</taxon>
        <taxon>Teleostei</taxon>
        <taxon>Neoteleostei</taxon>
        <taxon>Acanthomorphata</taxon>
        <taxon>Anabantaria</taxon>
        <taxon>Anabantiformes</taxon>
        <taxon>Channoidei</taxon>
        <taxon>Channidae</taxon>
        <taxon>Channa</taxon>
    </lineage>
</organism>
<reference evidence="2" key="2">
    <citation type="submission" date="2019-02" db="EMBL/GenBank/DDBJ databases">
        <title>Opniocepnalus argus Var Kimnra genome.</title>
        <authorList>
            <person name="Zhou C."/>
            <person name="Xiao S."/>
        </authorList>
    </citation>
    <scope>NUCLEOTIDE SEQUENCE [LARGE SCALE GENOMIC DNA]</scope>
</reference>
<dbReference type="AlphaFoldDB" id="A0A6G1Q5J6"/>
<gene>
    <name evidence="1" type="ORF">EXN66_Car013496</name>
</gene>
<evidence type="ECO:0000313" key="1">
    <source>
        <dbReference type="EMBL" id="KAF3697815.1"/>
    </source>
</evidence>
<accession>A0A6G1Q5J6</accession>
<protein>
    <submittedName>
        <fullName evidence="1">Uncharacterized protein</fullName>
    </submittedName>
</protein>
<dbReference type="EMBL" id="CM015724">
    <property type="protein sequence ID" value="KAF3697815.1"/>
    <property type="molecule type" value="Genomic_DNA"/>
</dbReference>